<proteinExistence type="predicted"/>
<organism evidence="2 3">
    <name type="scientific">Aphanothece sacrum FPU1</name>
    <dbReference type="NCBI Taxonomy" id="1920663"/>
    <lineage>
        <taxon>Bacteria</taxon>
        <taxon>Bacillati</taxon>
        <taxon>Cyanobacteriota</taxon>
        <taxon>Cyanophyceae</taxon>
        <taxon>Oscillatoriophycideae</taxon>
        <taxon>Chroococcales</taxon>
        <taxon>Aphanothecaceae</taxon>
        <taxon>Aphanothece</taxon>
    </lineage>
</organism>
<protein>
    <submittedName>
        <fullName evidence="2">NYN domain protein</fullName>
    </submittedName>
</protein>
<dbReference type="Pfam" id="PF01936">
    <property type="entry name" value="NYN"/>
    <property type="match status" value="1"/>
</dbReference>
<reference evidence="3" key="1">
    <citation type="submission" date="2017-05" db="EMBL/GenBank/DDBJ databases">
        <title>Physiological properties and genetic analysis related to exopolysaccharide production of fresh-water unicellular cyanobacterium Aphanothece sacrum, Suizenji Nori, that has been cultured as a food source in Japan.</title>
        <authorList>
            <person name="Kanesaki Y."/>
            <person name="Yoshikawa S."/>
            <person name="Ohki K."/>
        </authorList>
    </citation>
    <scope>NUCLEOTIDE SEQUENCE [LARGE SCALE GENOMIC DNA]</scope>
    <source>
        <strain evidence="3">FPU1</strain>
    </source>
</reference>
<dbReference type="CDD" id="cd11297">
    <property type="entry name" value="PIN_LabA-like_N_1"/>
    <property type="match status" value="1"/>
</dbReference>
<dbReference type="AlphaFoldDB" id="A0A401IK72"/>
<keyword evidence="3" id="KW-1185">Reference proteome</keyword>
<dbReference type="PANTHER" id="PTHR35811">
    <property type="entry name" value="SLR1870 PROTEIN"/>
    <property type="match status" value="1"/>
</dbReference>
<sequence>MQRYAAIFYDVENLLKGYNASQNYLNSISLKEIFLEIKSRGDIERIAVQRAYANWSDSRLSIMKGEINELGIDPIQIFGFSRYQKKNAADIQLAVDAMDIAYIRPLIDVFVIVSGDGGFSSLAKKLHEYGKSVIGCAYESSTNKIFASVCDVFIGINEPEETDIETSSIDVTLKITNPKVLRMSSQIDRLVSEDKNEIIKHSKGIIQWFIKDPETSKDLAKDGIFLSVVKEAFKYGINNFDPALLGFAKFVNFLQFICTNTDIMVLNSAKFEVKLAFRNTVINGFNVLPDLDDNYLHSVDNYKSILAQNPPRMRISNFNDLRIIAVGISRLVQLNHTLDSLLEYINELNVNLDNESVNGCIFTLIHSDIFIRQPEESPLSEQILTLKDEYHNPDLIITKVQQMMYKKLSSFWGDSFKDDIFKALISE</sequence>
<evidence type="ECO:0000313" key="2">
    <source>
        <dbReference type="EMBL" id="GBF81698.1"/>
    </source>
</evidence>
<feature type="domain" description="NYN" evidence="1">
    <location>
        <begin position="5"/>
        <end position="155"/>
    </location>
</feature>
<dbReference type="OrthoDB" id="427042at2"/>
<dbReference type="Proteomes" id="UP000287247">
    <property type="component" value="Unassembled WGS sequence"/>
</dbReference>
<accession>A0A401IK72</accession>
<evidence type="ECO:0000313" key="3">
    <source>
        <dbReference type="Proteomes" id="UP000287247"/>
    </source>
</evidence>
<dbReference type="PANTHER" id="PTHR35811:SF1">
    <property type="entry name" value="HTH OST-TYPE DOMAIN-CONTAINING PROTEIN"/>
    <property type="match status" value="1"/>
</dbReference>
<gene>
    <name evidence="2" type="ORF">AsFPU1_3117</name>
</gene>
<dbReference type="RefSeq" id="WP_124974467.1">
    <property type="nucleotide sequence ID" value="NZ_BDQK01000013.1"/>
</dbReference>
<evidence type="ECO:0000259" key="1">
    <source>
        <dbReference type="Pfam" id="PF01936"/>
    </source>
</evidence>
<name>A0A401IK72_APHSA</name>
<dbReference type="InterPro" id="IPR021139">
    <property type="entry name" value="NYN"/>
</dbReference>
<dbReference type="EMBL" id="BDQK01000013">
    <property type="protein sequence ID" value="GBF81698.1"/>
    <property type="molecule type" value="Genomic_DNA"/>
</dbReference>
<dbReference type="GO" id="GO:0004540">
    <property type="term" value="F:RNA nuclease activity"/>
    <property type="evidence" value="ECO:0007669"/>
    <property type="project" value="InterPro"/>
</dbReference>
<comment type="caution">
    <text evidence="2">The sequence shown here is derived from an EMBL/GenBank/DDBJ whole genome shotgun (WGS) entry which is preliminary data.</text>
</comment>
<dbReference type="Gene3D" id="3.40.50.1010">
    <property type="entry name" value="5'-nuclease"/>
    <property type="match status" value="1"/>
</dbReference>